<dbReference type="SUPFAM" id="SSF63712">
    <property type="entry name" value="Nicotinic receptor ligand binding domain-like"/>
    <property type="match status" value="1"/>
</dbReference>
<dbReference type="InterPro" id="IPR013320">
    <property type="entry name" value="ConA-like_dom_sf"/>
</dbReference>
<dbReference type="OrthoDB" id="6353068at2759"/>
<dbReference type="SUPFAM" id="SSF57424">
    <property type="entry name" value="LDL receptor-like module"/>
    <property type="match status" value="1"/>
</dbReference>
<sequence>MPAIRFQTGKVATTDSFLDTGPDGLPTLQQSTGLQRPLCWLPLHKTHKLVDEQWSRNYCLKKVAVSLCLHLKLRRKGPYTPLLSYAVGESDNEILVELALEEKAINVICCGELVFEVVNVTIKLFTWQHICVSLDLSSQLLRLMYDDQYTEQSVKADLSWLAPGQRLEVRGGGRMVVGQEMDSPEGDFDVVQSLDGIIVDYKLYDVALSQAQMEDILTCQNMARLRKPIIDLQGDSLLVKGPTETLYVSEGVVCAGEDPRVTMLFPYRLNFYNADYWCRNLKGSLFLPQSDEFNTRMYDEYVRFSDQCTGTWTNLYWIGAFGNLTTLEWMTLTDDKSPIAYDNFIKGWDKVSKKFQCISMITKETYKWSATACVTPTCPVCNFTGPPLIRLRGMCADSLLEQNFYFLEYENNQLVFDGQWHVRIVSTNNTWVMESRIHRDLKATLQRESIGVYPVGTHTWNVEGDTCKKTQVQMLLTFCSNNEYTCSDGTCISKDRRCDLSIDCPDQSDELSCTVIKVPSGYSEKLPPPKIDNKPIPLLISVNLTSFKEFNLVSFTISIDVLWQLRWYDQRLKYSNLRHNYRANKLKDFQDVWTPVVMVRDGTKSSVDAVSRSKSLYVSRMSEPLPPDLTIVIEDDVYRGSENMLIFEQEQTITFRCHFDLQMYPFDRQVCTIVFRIQDLTEELCVLLKDGPGVAFLGTRRLLEYHLVTETFSNFTKDAASHIQVRVNHHKNACER</sequence>
<evidence type="ECO:0000259" key="7">
    <source>
        <dbReference type="PROSITE" id="PS51828"/>
    </source>
</evidence>
<gene>
    <name evidence="8" type="ORF">C7M84_011645</name>
</gene>
<dbReference type="SMART" id="SM00192">
    <property type="entry name" value="LDLa"/>
    <property type="match status" value="1"/>
</dbReference>
<dbReference type="SMART" id="SM00159">
    <property type="entry name" value="PTX"/>
    <property type="match status" value="1"/>
</dbReference>
<accession>A0A423T0T0</accession>
<dbReference type="PROSITE" id="PS50068">
    <property type="entry name" value="LDLRA_2"/>
    <property type="match status" value="1"/>
</dbReference>
<keyword evidence="9" id="KW-1185">Reference proteome</keyword>
<dbReference type="InterPro" id="IPR002172">
    <property type="entry name" value="LDrepeatLR_classA_rpt"/>
</dbReference>
<comment type="caution">
    <text evidence="5">Lacks conserved residue(s) required for the propagation of feature annotation.</text>
</comment>
<dbReference type="CDD" id="cd00112">
    <property type="entry name" value="LDLa"/>
    <property type="match status" value="1"/>
</dbReference>
<dbReference type="SUPFAM" id="SSF56436">
    <property type="entry name" value="C-type lectin-like"/>
    <property type="match status" value="1"/>
</dbReference>
<dbReference type="EMBL" id="QCYY01002470">
    <property type="protein sequence ID" value="ROT70075.1"/>
    <property type="molecule type" value="Genomic_DNA"/>
</dbReference>
<dbReference type="InterPro" id="IPR036734">
    <property type="entry name" value="Neur_chan_lig-bd_sf"/>
</dbReference>
<comment type="subcellular location">
    <subcellularLocation>
        <location evidence="1">Membrane</location>
    </subcellularLocation>
</comment>
<dbReference type="GO" id="GO:0016020">
    <property type="term" value="C:membrane"/>
    <property type="evidence" value="ECO:0007669"/>
    <property type="project" value="UniProtKB-SubCell"/>
</dbReference>
<dbReference type="GO" id="GO:0005230">
    <property type="term" value="F:extracellular ligand-gated monoatomic ion channel activity"/>
    <property type="evidence" value="ECO:0007669"/>
    <property type="project" value="InterPro"/>
</dbReference>
<comment type="caution">
    <text evidence="8">The sequence shown here is derived from an EMBL/GenBank/DDBJ whole genome shotgun (WGS) entry which is preliminary data.</text>
</comment>
<evidence type="ECO:0000256" key="4">
    <source>
        <dbReference type="PROSITE-ProRule" id="PRU00124"/>
    </source>
</evidence>
<dbReference type="Pfam" id="PF00354">
    <property type="entry name" value="Pentaxin"/>
    <property type="match status" value="1"/>
</dbReference>
<dbReference type="AlphaFoldDB" id="A0A423T0T0"/>
<dbReference type="Pfam" id="PF02931">
    <property type="entry name" value="Neur_chan_LBD"/>
    <property type="match status" value="1"/>
</dbReference>
<evidence type="ECO:0000313" key="8">
    <source>
        <dbReference type="EMBL" id="ROT70075.1"/>
    </source>
</evidence>
<dbReference type="PROSITE" id="PS51828">
    <property type="entry name" value="PTX_2"/>
    <property type="match status" value="1"/>
</dbReference>
<dbReference type="Proteomes" id="UP000283509">
    <property type="component" value="Unassembled WGS sequence"/>
</dbReference>
<evidence type="ECO:0000256" key="2">
    <source>
        <dbReference type="ARBA" id="ARBA00023136"/>
    </source>
</evidence>
<evidence type="ECO:0000313" key="9">
    <source>
        <dbReference type="Proteomes" id="UP000283509"/>
    </source>
</evidence>
<dbReference type="InterPro" id="IPR036055">
    <property type="entry name" value="LDL_receptor-like_sf"/>
</dbReference>
<dbReference type="Gene3D" id="4.10.400.10">
    <property type="entry name" value="Low-density Lipoprotein Receptor"/>
    <property type="match status" value="1"/>
</dbReference>
<dbReference type="InterPro" id="IPR016186">
    <property type="entry name" value="C-type_lectin-like/link_sf"/>
</dbReference>
<keyword evidence="2" id="KW-0472">Membrane</keyword>
<evidence type="ECO:0000256" key="5">
    <source>
        <dbReference type="PROSITE-ProRule" id="PRU01172"/>
    </source>
</evidence>
<evidence type="ECO:0000256" key="1">
    <source>
        <dbReference type="ARBA" id="ARBA00004370"/>
    </source>
</evidence>
<feature type="disulfide bond" evidence="4">
    <location>
        <begin position="486"/>
        <end position="504"/>
    </location>
</feature>
<dbReference type="Pfam" id="PF00057">
    <property type="entry name" value="Ldl_recept_a"/>
    <property type="match status" value="1"/>
</dbReference>
<dbReference type="Pfam" id="PF00059">
    <property type="entry name" value="Lectin_C"/>
    <property type="match status" value="1"/>
</dbReference>
<keyword evidence="8" id="KW-0675">Receptor</keyword>
<dbReference type="CDD" id="cd00037">
    <property type="entry name" value="CLECT"/>
    <property type="match status" value="1"/>
</dbReference>
<protein>
    <submittedName>
        <fullName evidence="8">Putative neuronal pentraxin receptor-like</fullName>
    </submittedName>
</protein>
<dbReference type="SUPFAM" id="SSF49899">
    <property type="entry name" value="Concanavalin A-like lectins/glucanases"/>
    <property type="match status" value="1"/>
</dbReference>
<dbReference type="InterPro" id="IPR016187">
    <property type="entry name" value="CTDL_fold"/>
</dbReference>
<keyword evidence="3 4" id="KW-1015">Disulfide bond</keyword>
<dbReference type="InterPro" id="IPR001304">
    <property type="entry name" value="C-type_lectin-like"/>
</dbReference>
<dbReference type="InterPro" id="IPR023415">
    <property type="entry name" value="LDLR_class-A_CS"/>
</dbReference>
<dbReference type="InterPro" id="IPR006202">
    <property type="entry name" value="Neur_chan_lig-bd"/>
</dbReference>
<evidence type="ECO:0000256" key="3">
    <source>
        <dbReference type="ARBA" id="ARBA00023157"/>
    </source>
</evidence>
<dbReference type="PROSITE" id="PS00236">
    <property type="entry name" value="NEUROTR_ION_CHANNEL"/>
    <property type="match status" value="1"/>
</dbReference>
<reference evidence="8 9" key="1">
    <citation type="submission" date="2018-04" db="EMBL/GenBank/DDBJ databases">
        <authorList>
            <person name="Zhang X."/>
            <person name="Yuan J."/>
            <person name="Li F."/>
            <person name="Xiang J."/>
        </authorList>
    </citation>
    <scope>NUCLEOTIDE SEQUENCE [LARGE SCALE GENOMIC DNA]</scope>
    <source>
        <tissue evidence="8">Muscle</tissue>
    </source>
</reference>
<evidence type="ECO:0000259" key="6">
    <source>
        <dbReference type="PROSITE" id="PS50041"/>
    </source>
</evidence>
<dbReference type="InterPro" id="IPR001759">
    <property type="entry name" value="PTX_dom"/>
</dbReference>
<dbReference type="Gene3D" id="2.60.120.200">
    <property type="match status" value="1"/>
</dbReference>
<proteinExistence type="predicted"/>
<dbReference type="PROSITE" id="PS01209">
    <property type="entry name" value="LDLRA_1"/>
    <property type="match status" value="1"/>
</dbReference>
<feature type="disulfide bond" evidence="4">
    <location>
        <begin position="479"/>
        <end position="491"/>
    </location>
</feature>
<dbReference type="PROSITE" id="PS50041">
    <property type="entry name" value="C_TYPE_LECTIN_2"/>
    <property type="match status" value="1"/>
</dbReference>
<feature type="domain" description="C-type lectin" evidence="6">
    <location>
        <begin position="267"/>
        <end position="382"/>
    </location>
</feature>
<reference evidence="8 9" key="2">
    <citation type="submission" date="2019-01" db="EMBL/GenBank/DDBJ databases">
        <title>The decoding of complex shrimp genome reveals the adaptation for benthos swimmer, frequently molting mechanism and breeding impact on genome.</title>
        <authorList>
            <person name="Sun Y."/>
            <person name="Gao Y."/>
            <person name="Yu Y."/>
        </authorList>
    </citation>
    <scope>NUCLEOTIDE SEQUENCE [LARGE SCALE GENOMIC DNA]</scope>
    <source>
        <tissue evidence="8">Muscle</tissue>
    </source>
</reference>
<dbReference type="InterPro" id="IPR018000">
    <property type="entry name" value="Neurotransmitter_ion_chnl_CS"/>
</dbReference>
<dbReference type="Gene3D" id="2.70.170.10">
    <property type="entry name" value="Neurotransmitter-gated ion-channel ligand-binding domain"/>
    <property type="match status" value="1"/>
</dbReference>
<name>A0A423T0T0_PENVA</name>
<dbReference type="Gene3D" id="3.10.100.10">
    <property type="entry name" value="Mannose-Binding Protein A, subunit A"/>
    <property type="match status" value="1"/>
</dbReference>
<organism evidence="8 9">
    <name type="scientific">Penaeus vannamei</name>
    <name type="common">Whiteleg shrimp</name>
    <name type="synonym">Litopenaeus vannamei</name>
    <dbReference type="NCBI Taxonomy" id="6689"/>
    <lineage>
        <taxon>Eukaryota</taxon>
        <taxon>Metazoa</taxon>
        <taxon>Ecdysozoa</taxon>
        <taxon>Arthropoda</taxon>
        <taxon>Crustacea</taxon>
        <taxon>Multicrustacea</taxon>
        <taxon>Malacostraca</taxon>
        <taxon>Eumalacostraca</taxon>
        <taxon>Eucarida</taxon>
        <taxon>Decapoda</taxon>
        <taxon>Dendrobranchiata</taxon>
        <taxon>Penaeoidea</taxon>
        <taxon>Penaeidae</taxon>
        <taxon>Penaeus</taxon>
    </lineage>
</organism>
<feature type="domain" description="Pentraxin (PTX)" evidence="7">
    <location>
        <begin position="35"/>
        <end position="254"/>
    </location>
</feature>
<feature type="disulfide bond" evidence="4">
    <location>
        <begin position="498"/>
        <end position="513"/>
    </location>
</feature>